<dbReference type="Pfam" id="PF04166">
    <property type="entry name" value="PdxA"/>
    <property type="match status" value="1"/>
</dbReference>
<keyword evidence="6" id="KW-0520">NAD</keyword>
<name>A0AAE0W7R6_9BIVA</name>
<dbReference type="PANTHER" id="PTHR30004">
    <property type="entry name" value="4-HYDROXYTHREONINE-4-PHOSPHATE DEHYDROGENASE"/>
    <property type="match status" value="1"/>
</dbReference>
<dbReference type="GO" id="GO:0046872">
    <property type="term" value="F:metal ion binding"/>
    <property type="evidence" value="ECO:0007669"/>
    <property type="project" value="UniProtKB-KW"/>
</dbReference>
<dbReference type="AlphaFoldDB" id="A0AAE0W7R6"/>
<dbReference type="SUPFAM" id="SSF53659">
    <property type="entry name" value="Isocitrate/Isopropylmalate dehydrogenase-like"/>
    <property type="match status" value="1"/>
</dbReference>
<evidence type="ECO:0000313" key="7">
    <source>
        <dbReference type="EMBL" id="KAK3604229.1"/>
    </source>
</evidence>
<proteinExistence type="inferred from homology"/>
<dbReference type="EMBL" id="JAEAOA010000186">
    <property type="protein sequence ID" value="KAK3604229.1"/>
    <property type="molecule type" value="Genomic_DNA"/>
</dbReference>
<keyword evidence="3" id="KW-0862">Zinc</keyword>
<dbReference type="GO" id="GO:0051287">
    <property type="term" value="F:NAD binding"/>
    <property type="evidence" value="ECO:0007669"/>
    <property type="project" value="InterPro"/>
</dbReference>
<gene>
    <name evidence="7" type="ORF">CHS0354_002037</name>
</gene>
<evidence type="ECO:0000256" key="1">
    <source>
        <dbReference type="ARBA" id="ARBA00022490"/>
    </source>
</evidence>
<evidence type="ECO:0000313" key="8">
    <source>
        <dbReference type="Proteomes" id="UP001195483"/>
    </source>
</evidence>
<sequence>MNNNSTLKPDTLQNGSQICIAVSCGDINGVAPEIILKTHGFIRKLCRVQYAVHRELLEQAAGLLKLSVPDDIELIEPDAPVPDILPGRCTKESGKYSFASFETALKQTENDACGALVTMPVSKKAWQIAGIPYVGYTDALSKRYGRQGIMTLGRPGFYVSLYTDHIPLKAVPDKLYEEELSNFLLNLHASADAGSIAVTGLNPHAGEEGLLGQEDKLIRDVIGQVNRKIGREIYRGPFPGDSAFTPAMRRRFSHYVAMYHDQGLIPVKTLFFEEAVNISLNLPVKRVSPDHGTAFDIAYCNSPHLSCTSYIEAVKTAVRWARREIFMSDITHNF</sequence>
<accession>A0AAE0W7R6</accession>
<evidence type="ECO:0008006" key="9">
    <source>
        <dbReference type="Google" id="ProtNLM"/>
    </source>
</evidence>
<evidence type="ECO:0000256" key="6">
    <source>
        <dbReference type="ARBA" id="ARBA00023027"/>
    </source>
</evidence>
<keyword evidence="1" id="KW-0963">Cytoplasm</keyword>
<dbReference type="InterPro" id="IPR037539">
    <property type="entry name" value="PdxA_epsilonprot"/>
</dbReference>
<dbReference type="PANTHER" id="PTHR30004:SF6">
    <property type="entry name" value="D-THREONATE 4-PHOSPHATE DEHYDROGENASE"/>
    <property type="match status" value="1"/>
</dbReference>
<organism evidence="7 8">
    <name type="scientific">Potamilus streckersoni</name>
    <dbReference type="NCBI Taxonomy" id="2493646"/>
    <lineage>
        <taxon>Eukaryota</taxon>
        <taxon>Metazoa</taxon>
        <taxon>Spiralia</taxon>
        <taxon>Lophotrochozoa</taxon>
        <taxon>Mollusca</taxon>
        <taxon>Bivalvia</taxon>
        <taxon>Autobranchia</taxon>
        <taxon>Heteroconchia</taxon>
        <taxon>Palaeoheterodonta</taxon>
        <taxon>Unionida</taxon>
        <taxon>Unionoidea</taxon>
        <taxon>Unionidae</taxon>
        <taxon>Ambleminae</taxon>
        <taxon>Lampsilini</taxon>
        <taxon>Potamilus</taxon>
    </lineage>
</organism>
<evidence type="ECO:0000256" key="5">
    <source>
        <dbReference type="ARBA" id="ARBA00023002"/>
    </source>
</evidence>
<reference evidence="7" key="2">
    <citation type="journal article" date="2021" name="Genome Biol. Evol.">
        <title>Developing a high-quality reference genome for a parasitic bivalve with doubly uniparental inheritance (Bivalvia: Unionida).</title>
        <authorList>
            <person name="Smith C.H."/>
        </authorList>
    </citation>
    <scope>NUCLEOTIDE SEQUENCE</scope>
    <source>
        <strain evidence="7">CHS0354</strain>
        <tissue evidence="7">Mantle</tissue>
    </source>
</reference>
<evidence type="ECO:0000256" key="3">
    <source>
        <dbReference type="ARBA" id="ARBA00022833"/>
    </source>
</evidence>
<dbReference type="InterPro" id="IPR005255">
    <property type="entry name" value="PdxA_fam"/>
</dbReference>
<keyword evidence="5" id="KW-0560">Oxidoreductase</keyword>
<reference evidence="7" key="1">
    <citation type="journal article" date="2021" name="Genome Biol. Evol.">
        <title>A High-Quality Reference Genome for a Parasitic Bivalve with Doubly Uniparental Inheritance (Bivalvia: Unionida).</title>
        <authorList>
            <person name="Smith C.H."/>
        </authorList>
    </citation>
    <scope>NUCLEOTIDE SEQUENCE</scope>
    <source>
        <strain evidence="7">CHS0354</strain>
    </source>
</reference>
<dbReference type="HAMAP" id="MF_02086">
    <property type="entry name" value="PdxA_Epsilonprot"/>
    <property type="match status" value="1"/>
</dbReference>
<evidence type="ECO:0000256" key="2">
    <source>
        <dbReference type="ARBA" id="ARBA00022723"/>
    </source>
</evidence>
<comment type="caution">
    <text evidence="7">The sequence shown here is derived from an EMBL/GenBank/DDBJ whole genome shotgun (WGS) entry which is preliminary data.</text>
</comment>
<dbReference type="GO" id="GO:0016491">
    <property type="term" value="F:oxidoreductase activity"/>
    <property type="evidence" value="ECO:0007669"/>
    <property type="project" value="UniProtKB-KW"/>
</dbReference>
<evidence type="ECO:0000256" key="4">
    <source>
        <dbReference type="ARBA" id="ARBA00022842"/>
    </source>
</evidence>
<reference evidence="7" key="3">
    <citation type="submission" date="2023-05" db="EMBL/GenBank/DDBJ databases">
        <authorList>
            <person name="Smith C.H."/>
        </authorList>
    </citation>
    <scope>NUCLEOTIDE SEQUENCE</scope>
    <source>
        <strain evidence="7">CHS0354</strain>
        <tissue evidence="7">Mantle</tissue>
    </source>
</reference>
<dbReference type="Gene3D" id="3.40.718.10">
    <property type="entry name" value="Isopropylmalate Dehydrogenase"/>
    <property type="match status" value="1"/>
</dbReference>
<protein>
    <recommendedName>
        <fullName evidence="9">4-hydroxythreonine-4-phosphate dehydrogenase</fullName>
    </recommendedName>
</protein>
<keyword evidence="4" id="KW-0460">Magnesium</keyword>
<keyword evidence="8" id="KW-1185">Reference proteome</keyword>
<dbReference type="Proteomes" id="UP001195483">
    <property type="component" value="Unassembled WGS sequence"/>
</dbReference>
<keyword evidence="2" id="KW-0479">Metal-binding</keyword>